<sequence>MIRNKRKDQWMNPDTDALFAAILSLRSKDEAKKFFRDLLTEVELMEFGNRWRAARLLTEKTPYAEIGLQTGLSSATIARVKRWLDRGMGGYEFMLKRTGKYRPESKE</sequence>
<name>A0A1G2CMV3_9BACT</name>
<evidence type="ECO:0000313" key="1">
    <source>
        <dbReference type="EMBL" id="OGZ02679.1"/>
    </source>
</evidence>
<reference evidence="1 2" key="1">
    <citation type="journal article" date="2016" name="Nat. Commun.">
        <title>Thousands of microbial genomes shed light on interconnected biogeochemical processes in an aquifer system.</title>
        <authorList>
            <person name="Anantharaman K."/>
            <person name="Brown C.T."/>
            <person name="Hug L.A."/>
            <person name="Sharon I."/>
            <person name="Castelle C.J."/>
            <person name="Probst A.J."/>
            <person name="Thomas B.C."/>
            <person name="Singh A."/>
            <person name="Wilkins M.J."/>
            <person name="Karaoz U."/>
            <person name="Brodie E.L."/>
            <person name="Williams K.H."/>
            <person name="Hubbard S.S."/>
            <person name="Banfield J.F."/>
        </authorList>
    </citation>
    <scope>NUCLEOTIDE SEQUENCE [LARGE SCALE GENOMIC DNA]</scope>
</reference>
<dbReference type="Gene3D" id="1.10.1270.10">
    <property type="entry name" value="TrpR-like"/>
    <property type="match status" value="1"/>
</dbReference>
<evidence type="ECO:0008006" key="3">
    <source>
        <dbReference type="Google" id="ProtNLM"/>
    </source>
</evidence>
<dbReference type="GO" id="GO:0003700">
    <property type="term" value="F:DNA-binding transcription factor activity"/>
    <property type="evidence" value="ECO:0007669"/>
    <property type="project" value="InterPro"/>
</dbReference>
<dbReference type="InterPro" id="IPR010921">
    <property type="entry name" value="Trp_repressor/repl_initiator"/>
</dbReference>
<dbReference type="EMBL" id="MHLB01000004">
    <property type="protein sequence ID" value="OGZ02679.1"/>
    <property type="molecule type" value="Genomic_DNA"/>
</dbReference>
<dbReference type="NCBIfam" id="TIGR02531">
    <property type="entry name" value="yecD_yerC"/>
    <property type="match status" value="1"/>
</dbReference>
<proteinExistence type="predicted"/>
<organism evidence="1 2">
    <name type="scientific">Candidatus Liptonbacteria bacterium RIFCSPLOWO2_01_FULL_53_13</name>
    <dbReference type="NCBI Taxonomy" id="1798651"/>
    <lineage>
        <taxon>Bacteria</taxon>
        <taxon>Candidatus Liptoniibacteriota</taxon>
    </lineage>
</organism>
<dbReference type="InterPro" id="IPR000831">
    <property type="entry name" value="Trp_repress"/>
</dbReference>
<dbReference type="PANTHER" id="PTHR40080">
    <property type="entry name" value="LMO1763 PROTEIN"/>
    <property type="match status" value="1"/>
</dbReference>
<dbReference type="InterPro" id="IPR013368">
    <property type="entry name" value="YecD_YerC"/>
</dbReference>
<evidence type="ECO:0000313" key="2">
    <source>
        <dbReference type="Proteomes" id="UP000178348"/>
    </source>
</evidence>
<dbReference type="PANTHER" id="PTHR40080:SF1">
    <property type="entry name" value="TRPR-LIKE PROTEIN YERC_YECD"/>
    <property type="match status" value="1"/>
</dbReference>
<dbReference type="InterPro" id="IPR038116">
    <property type="entry name" value="TrpR-like_sf"/>
</dbReference>
<accession>A0A1G2CMV3</accession>
<dbReference type="PIRSF" id="PIRSF012508">
    <property type="entry name" value="YerC"/>
    <property type="match status" value="1"/>
</dbReference>
<dbReference type="Proteomes" id="UP000178348">
    <property type="component" value="Unassembled WGS sequence"/>
</dbReference>
<dbReference type="Pfam" id="PF01371">
    <property type="entry name" value="Trp_repressor"/>
    <property type="match status" value="1"/>
</dbReference>
<comment type="caution">
    <text evidence="1">The sequence shown here is derived from an EMBL/GenBank/DDBJ whole genome shotgun (WGS) entry which is preliminary data.</text>
</comment>
<protein>
    <recommendedName>
        <fullName evidence="3">TrpR, YerC/YecD</fullName>
    </recommendedName>
</protein>
<gene>
    <name evidence="1" type="ORF">A2946_03030</name>
</gene>
<dbReference type="SUPFAM" id="SSF48295">
    <property type="entry name" value="TrpR-like"/>
    <property type="match status" value="1"/>
</dbReference>
<dbReference type="AlphaFoldDB" id="A0A1G2CMV3"/>
<dbReference type="GO" id="GO:0043565">
    <property type="term" value="F:sequence-specific DNA binding"/>
    <property type="evidence" value="ECO:0007669"/>
    <property type="project" value="InterPro"/>
</dbReference>